<reference evidence="1" key="2">
    <citation type="journal article" date="2000" name="Genome Res.">
        <title>Normalization and subtraction of cap-trapper-selected cDNAs to prepare full-length cDNA libraries for rapid discovery of new genes.</title>
        <authorList>
            <person name="Carninci P."/>
            <person name="Shibata Y."/>
            <person name="Hayatsu N."/>
            <person name="Sugahara Y."/>
            <person name="Shibata K."/>
            <person name="Itoh M."/>
            <person name="Konno H."/>
            <person name="Okazaki Y."/>
            <person name="Muramatsu M."/>
            <person name="Hayashizaki Y."/>
        </authorList>
    </citation>
    <scope>NUCLEOTIDE SEQUENCE</scope>
    <source>
        <strain evidence="1">C57BL/6J</strain>
        <tissue evidence="1">Sympathetic ganglion</tissue>
    </source>
</reference>
<sequence>MSVVQRAHHGYLQLYLLLQKYMLSRAWWPTPFIPALGRQRLQLYLLSQKHMLFVKHWLRHSVEPLNTPAPIQGFYSPWEALAPSPCQVLLSKNTPGPWNSSLTYWQAWPGMRKEQPRILRELLGVRDSLGPGVCRFRCWKGQSSQVTLPTFILKPLPRTENLTLGLSRLSI</sequence>
<reference evidence="1" key="5">
    <citation type="journal article" date="2002" name="Nature">
        <title>Analysis of the mouse transcriptome based on functional annotation of 60,770 full-length cDNAs.</title>
        <authorList>
            <consortium name="The FANTOM Consortium and the RIKEN Genome Exploration Research Group Phase I and II Team"/>
        </authorList>
    </citation>
    <scope>NUCLEOTIDE SEQUENCE</scope>
    <source>
        <strain evidence="1">C57BL/6J</strain>
        <tissue evidence="1">Sympathetic ganglion</tissue>
    </source>
</reference>
<dbReference type="AlphaFoldDB" id="Q3UF15"/>
<protein>
    <submittedName>
        <fullName evidence="1">Uncharacterized protein</fullName>
    </submittedName>
</protein>
<accession>Q3UF15</accession>
<dbReference type="EMBL" id="AK149129">
    <property type="protein sequence ID" value="BAE28746.1"/>
    <property type="molecule type" value="mRNA"/>
</dbReference>
<reference evidence="1" key="1">
    <citation type="journal article" date="1999" name="Methods Enzymol.">
        <title>High-efficiency full-length cDNA cloning.</title>
        <authorList>
            <person name="Carninci P."/>
            <person name="Hayashizaki Y."/>
        </authorList>
    </citation>
    <scope>NUCLEOTIDE SEQUENCE</scope>
    <source>
        <strain evidence="1">C57BL/6J</strain>
        <tissue evidence="1">Sympathetic ganglion</tissue>
    </source>
</reference>
<dbReference type="AGR" id="MGI:1277137"/>
<gene>
    <name evidence="2" type="primary">Stmn3</name>
</gene>
<reference evidence="1" key="7">
    <citation type="journal article" date="2005" name="Science">
        <title>The Transcriptional Landscape of the Mammalian Genome.</title>
        <authorList>
            <consortium name="The FANTOM Consortium"/>
            <consortium name="Riken Genome Exploration Research Group and Genome Science Group (Genome Network Project Core Group)"/>
        </authorList>
    </citation>
    <scope>NUCLEOTIDE SEQUENCE</scope>
    <source>
        <strain evidence="1">C57BL/6J</strain>
        <tissue evidence="1">Sympathetic ganglion</tissue>
    </source>
</reference>
<reference evidence="1" key="8">
    <citation type="journal article" date="2005" name="Science">
        <title>Antisense Transcription in the Mammalian Transcriptome.</title>
        <authorList>
            <consortium name="RIKEN Genome Exploration Research Group and Genome Science Group (Genome Network Project Core Group) and the FANTOM Consortium"/>
        </authorList>
    </citation>
    <scope>NUCLEOTIDE SEQUENCE</scope>
    <source>
        <strain evidence="1">C57BL/6J</strain>
        <tissue evidence="1">Sympathetic ganglion</tissue>
    </source>
</reference>
<organism evidence="1">
    <name type="scientific">Mus musculus</name>
    <name type="common">Mouse</name>
    <dbReference type="NCBI Taxonomy" id="10090"/>
    <lineage>
        <taxon>Eukaryota</taxon>
        <taxon>Metazoa</taxon>
        <taxon>Chordata</taxon>
        <taxon>Craniata</taxon>
        <taxon>Vertebrata</taxon>
        <taxon>Euteleostomi</taxon>
        <taxon>Mammalia</taxon>
        <taxon>Eutheria</taxon>
        <taxon>Euarchontoglires</taxon>
        <taxon>Glires</taxon>
        <taxon>Rodentia</taxon>
        <taxon>Myomorpha</taxon>
        <taxon>Muroidea</taxon>
        <taxon>Muridae</taxon>
        <taxon>Murinae</taxon>
        <taxon>Mus</taxon>
        <taxon>Mus</taxon>
    </lineage>
</organism>
<dbReference type="MGI" id="MGI:1277137">
    <property type="gene designation" value="Stmn3"/>
</dbReference>
<evidence type="ECO:0000313" key="1">
    <source>
        <dbReference type="EMBL" id="BAE28746.1"/>
    </source>
</evidence>
<evidence type="ECO:0000313" key="2">
    <source>
        <dbReference type="MGI" id="MGI:1277137"/>
    </source>
</evidence>
<reference evidence="1" key="6">
    <citation type="submission" date="2004-03" db="EMBL/GenBank/DDBJ databases">
        <authorList>
            <person name="Arakawa T."/>
            <person name="Carninci P."/>
            <person name="Fukuda S."/>
            <person name="Hashizume W."/>
            <person name="Hayashida K."/>
            <person name="Hori F."/>
            <person name="Iida J."/>
            <person name="Imamura K."/>
            <person name="Imotani K."/>
            <person name="Itoh M."/>
            <person name="Kanagawa S."/>
            <person name="Kawai J."/>
            <person name="Kojima M."/>
            <person name="Konno H."/>
            <person name="Murata M."/>
            <person name="Nakamura M."/>
            <person name="Ninomiya N."/>
            <person name="Nishiyori H."/>
            <person name="Nomura K."/>
            <person name="Ohno M."/>
            <person name="Sakazume N."/>
            <person name="Sano H."/>
            <person name="Sasaki D."/>
            <person name="Shibata K."/>
            <person name="Shiraki T."/>
            <person name="Tagami M."/>
            <person name="Tagami Y."/>
            <person name="Waki K."/>
            <person name="Watahiki A."/>
            <person name="Muramatsu M."/>
            <person name="Hayashizaki Y."/>
        </authorList>
    </citation>
    <scope>NUCLEOTIDE SEQUENCE</scope>
    <source>
        <strain evidence="1">C57BL/6J</strain>
        <tissue evidence="1">Sympathetic ganglion</tissue>
    </source>
</reference>
<proteinExistence type="evidence at transcript level"/>
<name>Q3UF15_MOUSE</name>
<reference evidence="1" key="4">
    <citation type="journal article" date="2001" name="Nature">
        <title>Functional annotation of a full-length mouse cDNA collection.</title>
        <authorList>
            <consortium name="The RIKEN Genome Exploration Research Group Phase II Team and the FANTOM Consortium"/>
        </authorList>
    </citation>
    <scope>NUCLEOTIDE SEQUENCE</scope>
    <source>
        <strain evidence="1">C57BL/6J</strain>
        <tissue evidence="1">Sympathetic ganglion</tissue>
    </source>
</reference>
<reference evidence="1" key="3">
    <citation type="journal article" date="2000" name="Genome Res.">
        <title>RIKEN integrated sequence analysis (RISA) system--384-format sequencing pipeline with 384 multicapillary sequencer.</title>
        <authorList>
            <person name="Shibata K."/>
            <person name="Itoh M."/>
            <person name="Aizawa K."/>
            <person name="Nagaoka S."/>
            <person name="Sasaki N."/>
            <person name="Carninci P."/>
            <person name="Konno H."/>
            <person name="Akiyama J."/>
            <person name="Nishi K."/>
            <person name="Kitsunai T."/>
            <person name="Tashiro H."/>
            <person name="Itoh M."/>
            <person name="Sumi N."/>
            <person name="Ishii Y."/>
            <person name="Nakamura S."/>
            <person name="Hazama M."/>
            <person name="Nishine T."/>
            <person name="Harada A."/>
            <person name="Yamamoto R."/>
            <person name="Matsumoto H."/>
            <person name="Sakaguchi S."/>
            <person name="Ikegami T."/>
            <person name="Kashiwagi K."/>
            <person name="Fujiwake S."/>
            <person name="Inoue K."/>
            <person name="Togawa Y."/>
            <person name="Izawa M."/>
            <person name="Ohara E."/>
            <person name="Watahiki M."/>
            <person name="Yoneda Y."/>
            <person name="Ishikawa T."/>
            <person name="Ozawa K."/>
            <person name="Tanaka T."/>
            <person name="Matsuura S."/>
            <person name="Kawai J."/>
            <person name="Okazaki Y."/>
            <person name="Muramatsu M."/>
            <person name="Inoue Y."/>
            <person name="Kira A."/>
            <person name="Hayashizaki Y."/>
        </authorList>
    </citation>
    <scope>NUCLEOTIDE SEQUENCE</scope>
    <source>
        <strain evidence="1">C57BL/6J</strain>
        <tissue evidence="1">Sympathetic ganglion</tissue>
    </source>
</reference>